<dbReference type="Proteomes" id="UP001143349">
    <property type="component" value="Unassembled WGS sequence"/>
</dbReference>
<proteinExistence type="predicted"/>
<name>A0AAD3RT23_9RHOB</name>
<dbReference type="EMBL" id="BSFH01000016">
    <property type="protein sequence ID" value="GLK63345.1"/>
    <property type="molecule type" value="Genomic_DNA"/>
</dbReference>
<comment type="caution">
    <text evidence="1">The sequence shown here is derived from an EMBL/GenBank/DDBJ whole genome shotgun (WGS) entry which is preliminary data.</text>
</comment>
<keyword evidence="2" id="KW-1185">Reference proteome</keyword>
<reference evidence="1" key="1">
    <citation type="journal article" date="2014" name="Int. J. Syst. Evol. Microbiol.">
        <title>Complete genome sequence of Corynebacterium casei LMG S-19264T (=DSM 44701T), isolated from a smear-ripened cheese.</title>
        <authorList>
            <consortium name="US DOE Joint Genome Institute (JGI-PGF)"/>
            <person name="Walter F."/>
            <person name="Albersmeier A."/>
            <person name="Kalinowski J."/>
            <person name="Ruckert C."/>
        </authorList>
    </citation>
    <scope>NUCLEOTIDE SEQUENCE</scope>
    <source>
        <strain evidence="1">VKM B-2222</strain>
    </source>
</reference>
<evidence type="ECO:0000313" key="1">
    <source>
        <dbReference type="EMBL" id="GLK63345.1"/>
    </source>
</evidence>
<evidence type="ECO:0000313" key="2">
    <source>
        <dbReference type="Proteomes" id="UP001143349"/>
    </source>
</evidence>
<organism evidence="1 2">
    <name type="scientific">Paracoccus kondratievae</name>
    <dbReference type="NCBI Taxonomy" id="135740"/>
    <lineage>
        <taxon>Bacteria</taxon>
        <taxon>Pseudomonadati</taxon>
        <taxon>Pseudomonadota</taxon>
        <taxon>Alphaproteobacteria</taxon>
        <taxon>Rhodobacterales</taxon>
        <taxon>Paracoccaceae</taxon>
        <taxon>Paracoccus</taxon>
    </lineage>
</organism>
<dbReference type="AlphaFoldDB" id="A0AAD3RT23"/>
<protein>
    <submittedName>
        <fullName evidence="1">Uncharacterized protein</fullName>
    </submittedName>
</protein>
<reference evidence="1" key="2">
    <citation type="submission" date="2023-01" db="EMBL/GenBank/DDBJ databases">
        <authorList>
            <person name="Sun Q."/>
            <person name="Evtushenko L."/>
        </authorList>
    </citation>
    <scope>NUCLEOTIDE SEQUENCE</scope>
    <source>
        <strain evidence="1">VKM B-2222</strain>
    </source>
</reference>
<accession>A0AAD3RT23</accession>
<gene>
    <name evidence="1" type="ORF">GCM10017635_08150</name>
</gene>
<sequence length="114" mass="12420">MVNGNWVSTMSNGFNDSGRELISEPLPSLISDQDWQALVDLHLGPAQRQQWYSEGYRDGQYDALREAAAVVAKFAADIPEGEARQVMTGLASFLSILAPEEIQEAEAPNPIVAS</sequence>